<dbReference type="InterPro" id="IPR011330">
    <property type="entry name" value="Glyco_hydro/deAcase_b/a-brl"/>
</dbReference>
<comment type="caution">
    <text evidence="2">The sequence shown here is derived from an EMBL/GenBank/DDBJ whole genome shotgun (WGS) entry which is preliminary data.</text>
</comment>
<name>A0ABV5GJB3_9FLAO</name>
<accession>A0ABV5GJB3</accession>
<dbReference type="InterPro" id="IPR002509">
    <property type="entry name" value="NODB_dom"/>
</dbReference>
<evidence type="ECO:0000313" key="2">
    <source>
        <dbReference type="EMBL" id="MFB9095387.1"/>
    </source>
</evidence>
<evidence type="ECO:0000259" key="1">
    <source>
        <dbReference type="Pfam" id="PF01522"/>
    </source>
</evidence>
<sequence length="270" mass="31602">MKKIILIWDFDGPIGQVNATNPYNFKFENLEKEIQNVKWIVEYLEEKNIKCCFAITGFSAENGEYPFCFPNFIKEIASKGHEIASHSWKHEWTPIFKEYQVSKSLKRSKMALEKTIEQEGQVLGFVPPHNRPMTWIRRGAFSLGDRGIWPFFKMGDNQNVLKLLKINNYRWVRVSYKNIFMKLGFVKRNLTGRVIRKNGILILENHYTGFDEKVISHILSTNHETYTVSAHPFMLSLENKNESKINFLNFIDQLTKSNQNISFVLPSELV</sequence>
<dbReference type="SUPFAM" id="SSF88713">
    <property type="entry name" value="Glycoside hydrolase/deacetylase"/>
    <property type="match status" value="1"/>
</dbReference>
<reference evidence="2 3" key="1">
    <citation type="submission" date="2024-09" db="EMBL/GenBank/DDBJ databases">
        <authorList>
            <person name="Sun Q."/>
            <person name="Mori K."/>
        </authorList>
    </citation>
    <scope>NUCLEOTIDE SEQUENCE [LARGE SCALE GENOMIC DNA]</scope>
    <source>
        <strain evidence="2 3">CECT 7955</strain>
    </source>
</reference>
<dbReference type="Proteomes" id="UP001589607">
    <property type="component" value="Unassembled WGS sequence"/>
</dbReference>
<organism evidence="2 3">
    <name type="scientific">Flavobacterium jumunjinense</name>
    <dbReference type="NCBI Taxonomy" id="998845"/>
    <lineage>
        <taxon>Bacteria</taxon>
        <taxon>Pseudomonadati</taxon>
        <taxon>Bacteroidota</taxon>
        <taxon>Flavobacteriia</taxon>
        <taxon>Flavobacteriales</taxon>
        <taxon>Flavobacteriaceae</taxon>
        <taxon>Flavobacterium</taxon>
    </lineage>
</organism>
<proteinExistence type="predicted"/>
<gene>
    <name evidence="2" type="ORF">ACFFVF_02575</name>
</gene>
<keyword evidence="3" id="KW-1185">Reference proteome</keyword>
<dbReference type="Pfam" id="PF01522">
    <property type="entry name" value="Polysacc_deac_1"/>
    <property type="match status" value="1"/>
</dbReference>
<dbReference type="RefSeq" id="WP_236456953.1">
    <property type="nucleotide sequence ID" value="NZ_CBCSGE010000010.1"/>
</dbReference>
<evidence type="ECO:0000313" key="3">
    <source>
        <dbReference type="Proteomes" id="UP001589607"/>
    </source>
</evidence>
<dbReference type="Gene3D" id="3.20.20.370">
    <property type="entry name" value="Glycoside hydrolase/deacetylase"/>
    <property type="match status" value="1"/>
</dbReference>
<protein>
    <submittedName>
        <fullName evidence="2">Polysaccharide deacetylase family protein</fullName>
    </submittedName>
</protein>
<dbReference type="EMBL" id="JBHMEY010000006">
    <property type="protein sequence ID" value="MFB9095387.1"/>
    <property type="molecule type" value="Genomic_DNA"/>
</dbReference>
<feature type="domain" description="NodB homology" evidence="1">
    <location>
        <begin position="36"/>
        <end position="129"/>
    </location>
</feature>